<dbReference type="InterPro" id="IPR002747">
    <property type="entry name" value="SAM_OH_AdoTrfase"/>
</dbReference>
<evidence type="ECO:0000313" key="6">
    <source>
        <dbReference type="Proteomes" id="UP000317238"/>
    </source>
</evidence>
<evidence type="ECO:0000259" key="3">
    <source>
        <dbReference type="Pfam" id="PF01887"/>
    </source>
</evidence>
<dbReference type="PANTHER" id="PTHR35092:SF1">
    <property type="entry name" value="CHLORINASE MJ1651"/>
    <property type="match status" value="1"/>
</dbReference>
<feature type="domain" description="S-adenosyl-l-methionine hydroxide adenosyltransferase C-terminal" evidence="4">
    <location>
        <begin position="184"/>
        <end position="267"/>
    </location>
</feature>
<dbReference type="RefSeq" id="WP_197203570.1">
    <property type="nucleotide sequence ID" value="NZ_SJPL01000001.1"/>
</dbReference>
<proteinExistence type="inferred from homology"/>
<name>A0A5C5Y2M4_9PLAN</name>
<dbReference type="InterPro" id="IPR046470">
    <property type="entry name" value="SAM_HAT_C"/>
</dbReference>
<dbReference type="GO" id="GO:0016740">
    <property type="term" value="F:transferase activity"/>
    <property type="evidence" value="ECO:0007669"/>
    <property type="project" value="UniProtKB-KW"/>
</dbReference>
<accession>A0A5C5Y2M4</accession>
<evidence type="ECO:0000259" key="4">
    <source>
        <dbReference type="Pfam" id="PF20257"/>
    </source>
</evidence>
<keyword evidence="1" id="KW-0949">S-adenosyl-L-methionine</keyword>
<dbReference type="PANTHER" id="PTHR35092">
    <property type="entry name" value="CHLORINASE MJ1651"/>
    <property type="match status" value="1"/>
</dbReference>
<dbReference type="Gene3D" id="2.40.30.90">
    <property type="entry name" value="Bacterial fluorinating enzyme like"/>
    <property type="match status" value="1"/>
</dbReference>
<dbReference type="Pfam" id="PF20257">
    <property type="entry name" value="SAM_HAT_C"/>
    <property type="match status" value="1"/>
</dbReference>
<dbReference type="AlphaFoldDB" id="A0A5C5Y2M4"/>
<keyword evidence="5" id="KW-0808">Transferase</keyword>
<dbReference type="SUPFAM" id="SSF102522">
    <property type="entry name" value="Bacterial fluorinating enzyme, N-terminal domain"/>
    <property type="match status" value="1"/>
</dbReference>
<dbReference type="EC" id="2.5.1.94" evidence="5"/>
<evidence type="ECO:0000256" key="2">
    <source>
        <dbReference type="ARBA" id="ARBA00024035"/>
    </source>
</evidence>
<dbReference type="InterPro" id="IPR023227">
    <property type="entry name" value="SAM_OH_AdoTrfase_C_sf"/>
</dbReference>
<feature type="domain" description="S-adenosyl-l-methionine hydroxide adenosyltransferase N-terminal" evidence="3">
    <location>
        <begin position="4"/>
        <end position="155"/>
    </location>
</feature>
<dbReference type="Pfam" id="PF01887">
    <property type="entry name" value="SAM_HAT_N"/>
    <property type="match status" value="1"/>
</dbReference>
<reference evidence="5 6" key="1">
    <citation type="submission" date="2019-02" db="EMBL/GenBank/DDBJ databases">
        <title>Deep-cultivation of Planctomycetes and their phenomic and genomic characterization uncovers novel biology.</title>
        <authorList>
            <person name="Wiegand S."/>
            <person name="Jogler M."/>
            <person name="Boedeker C."/>
            <person name="Pinto D."/>
            <person name="Vollmers J."/>
            <person name="Rivas-Marin E."/>
            <person name="Kohn T."/>
            <person name="Peeters S.H."/>
            <person name="Heuer A."/>
            <person name="Rast P."/>
            <person name="Oberbeckmann S."/>
            <person name="Bunk B."/>
            <person name="Jeske O."/>
            <person name="Meyerdierks A."/>
            <person name="Storesund J.E."/>
            <person name="Kallscheuer N."/>
            <person name="Luecker S."/>
            <person name="Lage O.M."/>
            <person name="Pohl T."/>
            <person name="Merkel B.J."/>
            <person name="Hornburger P."/>
            <person name="Mueller R.-W."/>
            <person name="Bruemmer F."/>
            <person name="Labrenz M."/>
            <person name="Spormann A.M."/>
            <person name="Op Den Camp H."/>
            <person name="Overmann J."/>
            <person name="Amann R."/>
            <person name="Jetten M.S.M."/>
            <person name="Mascher T."/>
            <person name="Medema M.H."/>
            <person name="Devos D.P."/>
            <person name="Kaster A.-K."/>
            <person name="Ovreas L."/>
            <person name="Rohde M."/>
            <person name="Galperin M.Y."/>
            <person name="Jogler C."/>
        </authorList>
    </citation>
    <scope>NUCLEOTIDE SEQUENCE [LARGE SCALE GENOMIC DNA]</scope>
    <source>
        <strain evidence="5 6">Pan14r</strain>
    </source>
</reference>
<dbReference type="SUPFAM" id="SSF101852">
    <property type="entry name" value="Bacterial fluorinating enzyme, C-terminal domain"/>
    <property type="match status" value="1"/>
</dbReference>
<protein>
    <submittedName>
        <fullName evidence="5">Adenosyl-chloride synthase</fullName>
        <ecNumber evidence="5">2.5.1.94</ecNumber>
    </submittedName>
</protein>
<evidence type="ECO:0000313" key="5">
    <source>
        <dbReference type="EMBL" id="TWT69976.1"/>
    </source>
</evidence>
<dbReference type="InterPro" id="IPR046469">
    <property type="entry name" value="SAM_HAT_N"/>
</dbReference>
<keyword evidence="6" id="KW-1185">Reference proteome</keyword>
<comment type="similarity">
    <text evidence="2">Belongs to the SAM hydrolase / SAM-dependent halogenase family.</text>
</comment>
<dbReference type="PIRSF" id="PIRSF006779">
    <property type="entry name" value="UCP006779"/>
    <property type="match status" value="1"/>
</dbReference>
<sequence length="292" mass="31299">MAIITLTTDFGSTAGYVAQMKAVLLRRSPDSVLVDITHDVPPQNTTAAAIWLADTLPWFPSGSVHLAVIDPGVGTSRKILVGRFECPNQSGINDQHFIVGPDNGLFSLLNIVDAWHLDETAMRTVRNVSNTFHGRDLMAPAAAAIAGGIPLSELGERRIDPVRFPLPKPEHRSDAPAGSTEIRGKVLYADSFGNLITNIHSADYPSGHTITEAWIDCPKESTPILARPVATYGDATPGELVVLWGSGGRVEFAVCNGNAAERLALDVYGADSRSLPSLTLRLDDSTDRRDAP</sequence>
<organism evidence="5 6">
    <name type="scientific">Crateriforma conspicua</name>
    <dbReference type="NCBI Taxonomy" id="2527996"/>
    <lineage>
        <taxon>Bacteria</taxon>
        <taxon>Pseudomonadati</taxon>
        <taxon>Planctomycetota</taxon>
        <taxon>Planctomycetia</taxon>
        <taxon>Planctomycetales</taxon>
        <taxon>Planctomycetaceae</taxon>
        <taxon>Crateriforma</taxon>
    </lineage>
</organism>
<dbReference type="EMBL" id="SJPL01000001">
    <property type="protein sequence ID" value="TWT69976.1"/>
    <property type="molecule type" value="Genomic_DNA"/>
</dbReference>
<dbReference type="Gene3D" id="3.40.50.10790">
    <property type="entry name" value="S-adenosyl-l-methionine hydroxide adenosyltransferase, N-terminal"/>
    <property type="match status" value="1"/>
</dbReference>
<dbReference type="Proteomes" id="UP000317238">
    <property type="component" value="Unassembled WGS sequence"/>
</dbReference>
<dbReference type="InterPro" id="IPR023228">
    <property type="entry name" value="SAM_OH_AdoTrfase_N_sf"/>
</dbReference>
<comment type="caution">
    <text evidence="5">The sequence shown here is derived from an EMBL/GenBank/DDBJ whole genome shotgun (WGS) entry which is preliminary data.</text>
</comment>
<evidence type="ECO:0000256" key="1">
    <source>
        <dbReference type="ARBA" id="ARBA00022691"/>
    </source>
</evidence>
<gene>
    <name evidence="5" type="primary">salL</name>
    <name evidence="5" type="ORF">Pan14r_22730</name>
</gene>